<protein>
    <submittedName>
        <fullName evidence="1">Uncharacterized protein</fullName>
    </submittedName>
</protein>
<accession>A0A2S0RFI5</accession>
<proteinExistence type="predicted"/>
<keyword evidence="2" id="KW-1185">Reference proteome</keyword>
<evidence type="ECO:0000313" key="1">
    <source>
        <dbReference type="EMBL" id="AWA30424.1"/>
    </source>
</evidence>
<dbReference type="EMBL" id="CP028811">
    <property type="protein sequence ID" value="AWA30424.1"/>
    <property type="molecule type" value="Genomic_DNA"/>
</dbReference>
<reference evidence="1 2" key="1">
    <citation type="submission" date="2018-04" db="EMBL/GenBank/DDBJ databases">
        <title>Genome sequencing of Flavobacterium sp. HYN0048.</title>
        <authorList>
            <person name="Yi H."/>
            <person name="Baek C."/>
        </authorList>
    </citation>
    <scope>NUCLEOTIDE SEQUENCE [LARGE SCALE GENOMIC DNA]</scope>
    <source>
        <strain evidence="1 2">HYN0048</strain>
    </source>
</reference>
<gene>
    <name evidence="1" type="ORF">HYN48_10165</name>
</gene>
<evidence type="ECO:0000313" key="2">
    <source>
        <dbReference type="Proteomes" id="UP000244193"/>
    </source>
</evidence>
<name>A0A2S0RFI5_9FLAO</name>
<dbReference type="KEGG" id="fmg:HYN48_10165"/>
<dbReference type="AlphaFoldDB" id="A0A2S0RFI5"/>
<sequence>MDRKFYTFFEMPYDRYNFHKHTFCIFEERPLAEISGLRANHISRSGSSYFFTTNGVYRLSDHWGRAAQCKWRLESREKKSGLRLGFALWTAFHPDNATDKIYFIHYDIASSTVSYQHKNQLNPDETKALFSATDVTKRIREIRKLLASEGWARHFETDITWLRETLILAITSEGKTLQQAKTGLLR</sequence>
<organism evidence="1 2">
    <name type="scientific">Flavobacterium magnum</name>
    <dbReference type="NCBI Taxonomy" id="2162713"/>
    <lineage>
        <taxon>Bacteria</taxon>
        <taxon>Pseudomonadati</taxon>
        <taxon>Bacteroidota</taxon>
        <taxon>Flavobacteriia</taxon>
        <taxon>Flavobacteriales</taxon>
        <taxon>Flavobacteriaceae</taxon>
        <taxon>Flavobacterium</taxon>
    </lineage>
</organism>
<dbReference type="Proteomes" id="UP000244193">
    <property type="component" value="Chromosome"/>
</dbReference>